<evidence type="ECO:0000256" key="1">
    <source>
        <dbReference type="SAM" id="MobiDB-lite"/>
    </source>
</evidence>
<keyword evidence="2" id="KW-1133">Transmembrane helix</keyword>
<gene>
    <name evidence="3" type="ORF">HK105_209144</name>
</gene>
<reference evidence="3 4" key="1">
    <citation type="submission" date="2023-09" db="EMBL/GenBank/DDBJ databases">
        <title>Pangenome analysis of Batrachochytrium dendrobatidis and related Chytrids.</title>
        <authorList>
            <person name="Yacoub M.N."/>
            <person name="Stajich J.E."/>
            <person name="James T.Y."/>
        </authorList>
    </citation>
    <scope>NUCLEOTIDE SEQUENCE [LARGE SCALE GENOMIC DNA]</scope>
    <source>
        <strain evidence="3 4">JEL0888</strain>
    </source>
</reference>
<proteinExistence type="predicted"/>
<sequence length="267" mass="28756">MAFVATFPLVSSIFSSVVVYGTGGATVVGASAAFLVQRILFMCIIENVPKLDCYMLNGVGYICLLVLRLSVVTGVYSRTLDATKSSLILRVLAILGLMMALASVVILMYYAWTSPYIPGLCLQALDERITTSTNILLVWGLSILAVVAVVPIIKAMANLNRGVEESDAQRRARYVADGSKFFPLVFCVSLIAMSLSSPSASTNIFGFLSTLVFSDFCQVWLLLFPMVAVAQGSASSKQQSYSSTKSDAGKRTMLRAPAQTREANSDH</sequence>
<dbReference type="Proteomes" id="UP001527925">
    <property type="component" value="Unassembled WGS sequence"/>
</dbReference>
<evidence type="ECO:0000313" key="3">
    <source>
        <dbReference type="EMBL" id="KAL2911380.1"/>
    </source>
</evidence>
<comment type="caution">
    <text evidence="3">The sequence shown here is derived from an EMBL/GenBank/DDBJ whole genome shotgun (WGS) entry which is preliminary data.</text>
</comment>
<feature type="transmembrane region" description="Helical" evidence="2">
    <location>
        <begin position="174"/>
        <end position="192"/>
    </location>
</feature>
<keyword evidence="2" id="KW-0472">Membrane</keyword>
<feature type="transmembrane region" description="Helical" evidence="2">
    <location>
        <begin position="56"/>
        <end position="76"/>
    </location>
</feature>
<feature type="transmembrane region" description="Helical" evidence="2">
    <location>
        <begin position="88"/>
        <end position="112"/>
    </location>
</feature>
<organism evidence="3 4">
    <name type="scientific">Polyrhizophydium stewartii</name>
    <dbReference type="NCBI Taxonomy" id="2732419"/>
    <lineage>
        <taxon>Eukaryota</taxon>
        <taxon>Fungi</taxon>
        <taxon>Fungi incertae sedis</taxon>
        <taxon>Chytridiomycota</taxon>
        <taxon>Chytridiomycota incertae sedis</taxon>
        <taxon>Chytridiomycetes</taxon>
        <taxon>Rhizophydiales</taxon>
        <taxon>Rhizophydiales incertae sedis</taxon>
        <taxon>Polyrhizophydium</taxon>
    </lineage>
</organism>
<evidence type="ECO:0000256" key="2">
    <source>
        <dbReference type="SAM" id="Phobius"/>
    </source>
</evidence>
<feature type="transmembrane region" description="Helical" evidence="2">
    <location>
        <begin position="132"/>
        <end position="153"/>
    </location>
</feature>
<dbReference type="EMBL" id="JADGIZ020000114">
    <property type="protein sequence ID" value="KAL2911380.1"/>
    <property type="molecule type" value="Genomic_DNA"/>
</dbReference>
<evidence type="ECO:0000313" key="4">
    <source>
        <dbReference type="Proteomes" id="UP001527925"/>
    </source>
</evidence>
<feature type="transmembrane region" description="Helical" evidence="2">
    <location>
        <begin position="204"/>
        <end position="230"/>
    </location>
</feature>
<name>A0ABR4MVT0_9FUNG</name>
<feature type="compositionally biased region" description="Low complexity" evidence="1">
    <location>
        <begin position="235"/>
        <end position="246"/>
    </location>
</feature>
<accession>A0ABR4MVT0</accession>
<keyword evidence="4" id="KW-1185">Reference proteome</keyword>
<protein>
    <submittedName>
        <fullName evidence="3">Uncharacterized protein</fullName>
    </submittedName>
</protein>
<feature type="region of interest" description="Disordered" evidence="1">
    <location>
        <begin position="235"/>
        <end position="267"/>
    </location>
</feature>
<keyword evidence="2" id="KW-0812">Transmembrane</keyword>